<keyword evidence="2" id="KW-1185">Reference proteome</keyword>
<gene>
    <name evidence="1" type="ORF">BDY19DRAFT_146798</name>
</gene>
<reference evidence="1" key="1">
    <citation type="journal article" date="2021" name="Environ. Microbiol.">
        <title>Gene family expansions and transcriptome signatures uncover fungal adaptations to wood decay.</title>
        <authorList>
            <person name="Hage H."/>
            <person name="Miyauchi S."/>
            <person name="Viragh M."/>
            <person name="Drula E."/>
            <person name="Min B."/>
            <person name="Chaduli D."/>
            <person name="Navarro D."/>
            <person name="Favel A."/>
            <person name="Norest M."/>
            <person name="Lesage-Meessen L."/>
            <person name="Balint B."/>
            <person name="Merenyi Z."/>
            <person name="de Eugenio L."/>
            <person name="Morin E."/>
            <person name="Martinez A.T."/>
            <person name="Baldrian P."/>
            <person name="Stursova M."/>
            <person name="Martinez M.J."/>
            <person name="Novotny C."/>
            <person name="Magnuson J.K."/>
            <person name="Spatafora J.W."/>
            <person name="Maurice S."/>
            <person name="Pangilinan J."/>
            <person name="Andreopoulos W."/>
            <person name="LaButti K."/>
            <person name="Hundley H."/>
            <person name="Na H."/>
            <person name="Kuo A."/>
            <person name="Barry K."/>
            <person name="Lipzen A."/>
            <person name="Henrissat B."/>
            <person name="Riley R."/>
            <person name="Ahrendt S."/>
            <person name="Nagy L.G."/>
            <person name="Grigoriev I.V."/>
            <person name="Martin F."/>
            <person name="Rosso M.N."/>
        </authorList>
    </citation>
    <scope>NUCLEOTIDE SEQUENCE</scope>
    <source>
        <strain evidence="1">CBS 384.51</strain>
    </source>
</reference>
<accession>A0ACB8U3A6</accession>
<organism evidence="1 2">
    <name type="scientific">Irpex rosettiformis</name>
    <dbReference type="NCBI Taxonomy" id="378272"/>
    <lineage>
        <taxon>Eukaryota</taxon>
        <taxon>Fungi</taxon>
        <taxon>Dikarya</taxon>
        <taxon>Basidiomycota</taxon>
        <taxon>Agaricomycotina</taxon>
        <taxon>Agaricomycetes</taxon>
        <taxon>Polyporales</taxon>
        <taxon>Irpicaceae</taxon>
        <taxon>Irpex</taxon>
    </lineage>
</organism>
<comment type="caution">
    <text evidence="1">The sequence shown here is derived from an EMBL/GenBank/DDBJ whole genome shotgun (WGS) entry which is preliminary data.</text>
</comment>
<proteinExistence type="predicted"/>
<protein>
    <submittedName>
        <fullName evidence="1">Uncharacterized protein</fullName>
    </submittedName>
</protein>
<sequence length="804" mass="88878">MPANASSASLIESFKKPVPSHPSKRNGACRQCRKRKLKCDGRRPCSTCLRSHAYLVNHPLPNVPPPPEYPECIYDNGTDDSDDVDRPEGYKKLESRISELEALLREMSVELQASNAALNKTQTPSLNSSNDTQGSSHNSSPYTSIDSPYTTHATSSSDNSSQRASLSPEMPAPAQFSFDAVAIQDDLSWFTSTQASGGLSSMTDSVQPCVNDAMSGSTNDVANIFDGLDPATIFDSSFLDASFEAAHVGAQTSMTPNAVLNATHGMYDFQEHSVVQTGWSPHLPDPATTRRLAEAFFAFHIHAGRLFHGPSFLASLDLHPLDERFPSVAVLHALCAVGSMYSSEIAPTPIHTHSSFPYVIFHGRWRRVAARPDSFAEQHAKLANYAVNQLLESGEHIVSTLQAQVLLSWFYTAQARWSEAFMNSGSTLRNCIPLGLTTCKPFKIPDPGTEDRPIIQEPSILPETDNVIEQETRRNIFWLAYSLERQCSVSNAFSVELDDQDISQLLPVRADQFDLGVKVPIENRQFSIDNNVLFNHPPQQMDSFILFIKSAILLSKVKSFNTRYKGRFHNGDPALYSPTGTIPTSLEDLDPRDSPAFRDIDQLITSWKKSIPAHMRHPVQDSIVDPHFYAAMVVSHLVTIMLHDAHMNTNNPMCPSAAKVLNAARGILELMYLVSSTSYDISLLDQWCFMSWYMAGRALIRFLNAAIRHNYVEHIIVLHTEISYVHDMLGKAGERVPAAYRSKRLLSDVLVQTCGEQFADSPSSSSVIAYISPAESTLVDRNTPSKNLFGNFPSSVASPAMQCS</sequence>
<evidence type="ECO:0000313" key="2">
    <source>
        <dbReference type="Proteomes" id="UP001055072"/>
    </source>
</evidence>
<name>A0ACB8U3A6_9APHY</name>
<dbReference type="Proteomes" id="UP001055072">
    <property type="component" value="Unassembled WGS sequence"/>
</dbReference>
<dbReference type="EMBL" id="MU274912">
    <property type="protein sequence ID" value="KAI0088788.1"/>
    <property type="molecule type" value="Genomic_DNA"/>
</dbReference>
<evidence type="ECO:0000313" key="1">
    <source>
        <dbReference type="EMBL" id="KAI0088788.1"/>
    </source>
</evidence>